<protein>
    <submittedName>
        <fullName evidence="2">Type I secretion system, outer membrane component LapE</fullName>
    </submittedName>
</protein>
<comment type="caution">
    <text evidence="2">The sequence shown here is derived from an EMBL/GenBank/DDBJ whole genome shotgun (WGS) entry which is preliminary data.</text>
</comment>
<proteinExistence type="predicted"/>
<feature type="chain" id="PRO_5001623355" evidence="1">
    <location>
        <begin position="26"/>
        <end position="368"/>
    </location>
</feature>
<dbReference type="STRING" id="267850.ADINL_2284"/>
<gene>
    <name evidence="2" type="ORF">ADINL_2284</name>
</gene>
<dbReference type="Pfam" id="PF09982">
    <property type="entry name" value="LpxR"/>
    <property type="match status" value="1"/>
</dbReference>
<dbReference type="InterPro" id="IPR037107">
    <property type="entry name" value="Put_OMP_sf"/>
</dbReference>
<dbReference type="Proteomes" id="UP000027318">
    <property type="component" value="Unassembled WGS sequence"/>
</dbReference>
<evidence type="ECO:0000313" key="2">
    <source>
        <dbReference type="EMBL" id="KDE39155.1"/>
    </source>
</evidence>
<accession>A0A063Y1W5</accession>
<keyword evidence="1" id="KW-0732">Signal</keyword>
<reference evidence="2 3" key="1">
    <citation type="journal article" date="2005" name="Int. J. Syst. Evol. Microbiol.">
        <title>Nitrincola lacisaponensis gen. nov., sp. nov., a novel alkaliphilic bacterium isolated from an alkaline, saline lake.</title>
        <authorList>
            <person name="Dimitriu P.A."/>
            <person name="Shukla S.K."/>
            <person name="Conradt J."/>
            <person name="Marquez M.C."/>
            <person name="Ventosa A."/>
            <person name="Maglia A."/>
            <person name="Peyton B.M."/>
            <person name="Pinkart H.C."/>
            <person name="Mormile M.R."/>
        </authorList>
    </citation>
    <scope>NUCLEOTIDE SEQUENCE [LARGE SCALE GENOMIC DNA]</scope>
    <source>
        <strain evidence="2 3">4CA</strain>
    </source>
</reference>
<organism evidence="2 3">
    <name type="scientific">Nitrincola lacisaponensis</name>
    <dbReference type="NCBI Taxonomy" id="267850"/>
    <lineage>
        <taxon>Bacteria</taxon>
        <taxon>Pseudomonadati</taxon>
        <taxon>Pseudomonadota</taxon>
        <taxon>Gammaproteobacteria</taxon>
        <taxon>Oceanospirillales</taxon>
        <taxon>Oceanospirillaceae</taxon>
        <taxon>Nitrincola</taxon>
    </lineage>
</organism>
<dbReference type="PATRIC" id="fig|267850.7.peg.2252"/>
<sequence>MSSRRAVLCVGLTLASLLGSQTLLAESDAPDTDVSHTEQQAIEAVRERWMVNLFFENDLFSRTDQQYTNGVRISWVSPDIDSFIHDDSLPLWMRQANRLLTPLDPVASDSQAEVSRRVVFSLAQKMFTPDDRERTSIDPDDRPYAGWLYAGMGYHTRSLDRLNSFEVNLGVVGPAALAQEAQDFVHDLRGFDRFNGWDNQLRNELGIQLVYEHKNRVYRRQLGSGWQQDAILHAGGSFGNVATYLNTGGQYRIGRNLPADFGTSALRPGGDNSVPAPVNNGQNGSAWGVHGFVSMDGRWVLQDIFLDGNTFRDSHSVDKRALVGDLSVGVAANFDRWKVSYATVWRSKQFKTQNGTHSYGSLAVSYSL</sequence>
<name>A0A063Y1W5_9GAMM</name>
<feature type="signal peptide" evidence="1">
    <location>
        <begin position="1"/>
        <end position="25"/>
    </location>
</feature>
<evidence type="ECO:0000313" key="3">
    <source>
        <dbReference type="Proteomes" id="UP000027318"/>
    </source>
</evidence>
<dbReference type="Gene3D" id="2.40.128.140">
    <property type="entry name" value="Outer membrane protein"/>
    <property type="match status" value="1"/>
</dbReference>
<dbReference type="RefSeq" id="WP_036547902.1">
    <property type="nucleotide sequence ID" value="NZ_JMSZ01000032.1"/>
</dbReference>
<dbReference type="EMBL" id="JMSZ01000032">
    <property type="protein sequence ID" value="KDE39155.1"/>
    <property type="molecule type" value="Genomic_DNA"/>
</dbReference>
<keyword evidence="3" id="KW-1185">Reference proteome</keyword>
<dbReference type="AlphaFoldDB" id="A0A063Y1W5"/>
<dbReference type="InterPro" id="IPR018707">
    <property type="entry name" value="LpxR"/>
</dbReference>
<evidence type="ECO:0000256" key="1">
    <source>
        <dbReference type="SAM" id="SignalP"/>
    </source>
</evidence>